<keyword evidence="5" id="KW-0378">Hydrolase</keyword>
<dbReference type="GO" id="GO:0042995">
    <property type="term" value="C:cell projection"/>
    <property type="evidence" value="ECO:0007669"/>
    <property type="project" value="UniProtKB-ARBA"/>
</dbReference>
<feature type="domain" description="Tyrosine specific protein phosphatases" evidence="9">
    <location>
        <begin position="108"/>
        <end position="165"/>
    </location>
</feature>
<dbReference type="InterPro" id="IPR014020">
    <property type="entry name" value="Tensin_C2-dom"/>
</dbReference>
<accession>A0AAE0H3R6</accession>
<evidence type="ECO:0000259" key="9">
    <source>
        <dbReference type="PROSITE" id="PS50056"/>
    </source>
</evidence>
<keyword evidence="6" id="KW-0904">Protein phosphatase</keyword>
<dbReference type="InterPro" id="IPR045101">
    <property type="entry name" value="PTP_PTEN"/>
</dbReference>
<evidence type="ECO:0000256" key="1">
    <source>
        <dbReference type="ARBA" id="ARBA00004487"/>
    </source>
</evidence>
<evidence type="ECO:0000256" key="4">
    <source>
        <dbReference type="ARBA" id="ARBA00022490"/>
    </source>
</evidence>
<dbReference type="InterPro" id="IPR029021">
    <property type="entry name" value="Prot-tyrosine_phosphatase-like"/>
</dbReference>
<evidence type="ECO:0000259" key="10">
    <source>
        <dbReference type="PROSITE" id="PS51181"/>
    </source>
</evidence>
<keyword evidence="4" id="KW-0963">Cytoplasm</keyword>
<reference evidence="11 12" key="1">
    <citation type="journal article" date="2015" name="Genome Biol. Evol.">
        <title>Comparative Genomics of a Bacterivorous Green Alga Reveals Evolutionary Causalities and Consequences of Phago-Mixotrophic Mode of Nutrition.</title>
        <authorList>
            <person name="Burns J.A."/>
            <person name="Paasch A."/>
            <person name="Narechania A."/>
            <person name="Kim E."/>
        </authorList>
    </citation>
    <scope>NUCLEOTIDE SEQUENCE [LARGE SCALE GENOMIC DNA]</scope>
    <source>
        <strain evidence="11 12">PLY_AMNH</strain>
    </source>
</reference>
<sequence length="385" mass="43945">MCSHIGFINIVRGLVSKKKRRFQEDGFDLDLSYITERIVGMGWPSEGFEAFYRNPKTEVLKFLQERHPGHFKIFNLCSEREYDARSFENRVSRCPFADHQAPPVELMAQFCEDVDTWLSADPDNVVFAHCKAGKGRTGVMICCYLLHSKMFSDPGEAMKYYASKRTKDGKGVTIASQARYIHYYAHYLEEGLRPERLVELSQIHLKMAEELHLIVVLYQRDSETQELIPKLSTHPTEAGTEFQAPLKVAREHDKYIIKPSATTFISGDVKLQFFDGSISKKSSLFYLWLNSAYLPHSGEECFKRLNLDKVRKSLDKNVELTMLFTDAPTSIAMNWACDPSPVTSFRPSKIISLETEHGIDGVVSYPLKAIEVSDANRFALEVELS</sequence>
<dbReference type="GO" id="GO:0016314">
    <property type="term" value="F:phosphatidylinositol-3,4,5-trisphosphate 3-phosphatase activity"/>
    <property type="evidence" value="ECO:0007669"/>
    <property type="project" value="TreeGrafter"/>
</dbReference>
<evidence type="ECO:0000256" key="3">
    <source>
        <dbReference type="ARBA" id="ARBA00007881"/>
    </source>
</evidence>
<proteinExistence type="inferred from homology"/>
<dbReference type="Pfam" id="PF10409">
    <property type="entry name" value="PTEN_C2"/>
    <property type="match status" value="1"/>
</dbReference>
<evidence type="ECO:0000313" key="11">
    <source>
        <dbReference type="EMBL" id="KAK3289434.1"/>
    </source>
</evidence>
<evidence type="ECO:0008006" key="13">
    <source>
        <dbReference type="Google" id="ProtNLM"/>
    </source>
</evidence>
<dbReference type="SMART" id="SM00404">
    <property type="entry name" value="PTPc_motif"/>
    <property type="match status" value="1"/>
</dbReference>
<dbReference type="InterPro" id="IPR003595">
    <property type="entry name" value="Tyr_Pase_cat"/>
</dbReference>
<dbReference type="FunFam" id="3.90.190.10:FF:000029">
    <property type="entry name" value="Phosphatidylinositol 3,4,5-trisphosphate 3-phosphatase and dual-specificity protein phosphatase PTEN"/>
    <property type="match status" value="1"/>
</dbReference>
<dbReference type="Gene3D" id="2.60.40.1110">
    <property type="match status" value="1"/>
</dbReference>
<keyword evidence="7" id="KW-0443">Lipid metabolism</keyword>
<dbReference type="SUPFAM" id="SSF52799">
    <property type="entry name" value="(Phosphotyrosine protein) phosphatases II"/>
    <property type="match status" value="1"/>
</dbReference>
<dbReference type="PANTHER" id="PTHR12305">
    <property type="entry name" value="PHOSPHATASE WITH HOMOLOGY TO TENSIN"/>
    <property type="match status" value="1"/>
</dbReference>
<feature type="domain" description="Phosphatase tensin-type" evidence="10">
    <location>
        <begin position="20"/>
        <end position="191"/>
    </location>
</feature>
<dbReference type="EMBL" id="LGRX02000132">
    <property type="protein sequence ID" value="KAK3289434.1"/>
    <property type="molecule type" value="Genomic_DNA"/>
</dbReference>
<evidence type="ECO:0000256" key="5">
    <source>
        <dbReference type="ARBA" id="ARBA00022801"/>
    </source>
</evidence>
<dbReference type="PANTHER" id="PTHR12305:SF81">
    <property type="entry name" value="PHOSPHATIDYLINOSITOL 3,4,5-TRISPHOSPHATE 3-PHOSPHATASE AND DUAL-SPECIFICITY PROTEIN PHOSPHATASE PTEN"/>
    <property type="match status" value="1"/>
</dbReference>
<dbReference type="PROSITE" id="PS50056">
    <property type="entry name" value="TYR_PHOSPHATASE_2"/>
    <property type="match status" value="1"/>
</dbReference>
<dbReference type="PROSITE" id="PS51181">
    <property type="entry name" value="PPASE_TENSIN"/>
    <property type="match status" value="1"/>
</dbReference>
<dbReference type="GO" id="GO:0005829">
    <property type="term" value="C:cytosol"/>
    <property type="evidence" value="ECO:0007669"/>
    <property type="project" value="TreeGrafter"/>
</dbReference>
<keyword evidence="8" id="KW-0966">Cell projection</keyword>
<dbReference type="Gene3D" id="3.90.190.10">
    <property type="entry name" value="Protein tyrosine phosphatase superfamily"/>
    <property type="match status" value="1"/>
</dbReference>
<dbReference type="GO" id="GO:0050793">
    <property type="term" value="P:regulation of developmental process"/>
    <property type="evidence" value="ECO:0007669"/>
    <property type="project" value="UniProtKB-ARBA"/>
</dbReference>
<comment type="similarity">
    <text evidence="3">Belongs to the PTEN phosphatase protein family.</text>
</comment>
<evidence type="ECO:0000256" key="2">
    <source>
        <dbReference type="ARBA" id="ARBA00004496"/>
    </source>
</evidence>
<dbReference type="GO" id="GO:0004721">
    <property type="term" value="F:phosphoprotein phosphatase activity"/>
    <property type="evidence" value="ECO:0007669"/>
    <property type="project" value="UniProtKB-KW"/>
</dbReference>
<organism evidence="11 12">
    <name type="scientific">Cymbomonas tetramitiformis</name>
    <dbReference type="NCBI Taxonomy" id="36881"/>
    <lineage>
        <taxon>Eukaryota</taxon>
        <taxon>Viridiplantae</taxon>
        <taxon>Chlorophyta</taxon>
        <taxon>Pyramimonadophyceae</taxon>
        <taxon>Pyramimonadales</taxon>
        <taxon>Pyramimonadaceae</taxon>
        <taxon>Cymbomonas</taxon>
    </lineage>
</organism>
<name>A0AAE0H3R6_9CHLO</name>
<comment type="caution">
    <text evidence="11">The sequence shown here is derived from an EMBL/GenBank/DDBJ whole genome shotgun (WGS) entry which is preliminary data.</text>
</comment>
<evidence type="ECO:0000256" key="8">
    <source>
        <dbReference type="ARBA" id="ARBA00023273"/>
    </source>
</evidence>
<dbReference type="GO" id="GO:0006629">
    <property type="term" value="P:lipid metabolic process"/>
    <property type="evidence" value="ECO:0007669"/>
    <property type="project" value="UniProtKB-KW"/>
</dbReference>
<dbReference type="CDD" id="cd14509">
    <property type="entry name" value="PTP_PTEN"/>
    <property type="match status" value="1"/>
</dbReference>
<protein>
    <recommendedName>
        <fullName evidence="13">Phosphatidylinositol-3,4,5-trisphosphate 3-phosphatase</fullName>
    </recommendedName>
</protein>
<evidence type="ECO:0000256" key="6">
    <source>
        <dbReference type="ARBA" id="ARBA00022912"/>
    </source>
</evidence>
<evidence type="ECO:0000256" key="7">
    <source>
        <dbReference type="ARBA" id="ARBA00023098"/>
    </source>
</evidence>
<gene>
    <name evidence="11" type="ORF">CYMTET_3143</name>
</gene>
<dbReference type="InterPro" id="IPR029023">
    <property type="entry name" value="Tensin_phosphatase"/>
</dbReference>
<evidence type="ECO:0000313" key="12">
    <source>
        <dbReference type="Proteomes" id="UP001190700"/>
    </source>
</evidence>
<dbReference type="InterPro" id="IPR000387">
    <property type="entry name" value="Tyr_Pase_dom"/>
</dbReference>
<dbReference type="InterPro" id="IPR051281">
    <property type="entry name" value="Dual-spec_lipid-protein_phosph"/>
</dbReference>
<keyword evidence="12" id="KW-1185">Reference proteome</keyword>
<dbReference type="Proteomes" id="UP001190700">
    <property type="component" value="Unassembled WGS sequence"/>
</dbReference>
<comment type="subcellular location">
    <subcellularLocation>
        <location evidence="1">Cell projection</location>
        <location evidence="1">Neuron projection</location>
    </subcellularLocation>
    <subcellularLocation>
        <location evidence="2">Cytoplasm</location>
    </subcellularLocation>
</comment>
<dbReference type="AlphaFoldDB" id="A0AAE0H3R6"/>
<dbReference type="Pfam" id="PF22785">
    <property type="entry name" value="Tc-R-P"/>
    <property type="match status" value="1"/>
</dbReference>